<feature type="region of interest" description="Disordered" evidence="1">
    <location>
        <begin position="1"/>
        <end position="35"/>
    </location>
</feature>
<accession>A0A644YSP0</accession>
<dbReference type="AlphaFoldDB" id="A0A644YSP0"/>
<name>A0A644YSP0_9ZZZZ</name>
<dbReference type="EMBL" id="VSSQ01005525">
    <property type="protein sequence ID" value="MPM29493.1"/>
    <property type="molecule type" value="Genomic_DNA"/>
</dbReference>
<comment type="caution">
    <text evidence="2">The sequence shown here is derived from an EMBL/GenBank/DDBJ whole genome shotgun (WGS) entry which is preliminary data.</text>
</comment>
<feature type="compositionally biased region" description="Basic and acidic residues" evidence="1">
    <location>
        <begin position="17"/>
        <end position="35"/>
    </location>
</feature>
<reference evidence="2" key="1">
    <citation type="submission" date="2019-08" db="EMBL/GenBank/DDBJ databases">
        <authorList>
            <person name="Kucharzyk K."/>
            <person name="Murdoch R.W."/>
            <person name="Higgins S."/>
            <person name="Loffler F."/>
        </authorList>
    </citation>
    <scope>NUCLEOTIDE SEQUENCE</scope>
</reference>
<organism evidence="2">
    <name type="scientific">bioreactor metagenome</name>
    <dbReference type="NCBI Taxonomy" id="1076179"/>
    <lineage>
        <taxon>unclassified sequences</taxon>
        <taxon>metagenomes</taxon>
        <taxon>ecological metagenomes</taxon>
    </lineage>
</organism>
<evidence type="ECO:0000256" key="1">
    <source>
        <dbReference type="SAM" id="MobiDB-lite"/>
    </source>
</evidence>
<sequence length="35" mass="3768">MAEKADSDAVLEDVEADKDPVQEADEARCCKTEGV</sequence>
<protein>
    <submittedName>
        <fullName evidence="2">Uncharacterized protein</fullName>
    </submittedName>
</protein>
<evidence type="ECO:0000313" key="2">
    <source>
        <dbReference type="EMBL" id="MPM29493.1"/>
    </source>
</evidence>
<proteinExistence type="predicted"/>
<gene>
    <name evidence="2" type="ORF">SDC9_76033</name>
</gene>